<sequence>MTSARLFIGGMGDNVDNDLLTSKLCEYGSVTNVEVKEKKDIEGNVSFRFAYINIEAPRENIEECVSQLNGTFWFGSRIRVEVAKESFLDRLKRERSQQQQEIVKSPLSYRQQSPQKYSSDVYHDKRKDSYEQHSFQVESRAPKNWASTLQESDFSKTDKYTSKQETQDTKRKDEAEEEMLTSFKAFSSVWADSDEEDTLGSKQNLNGHDTEEKADAPDFKSLQIIVDDEDDSSDEDSDTSSMSSKEKDSSSELPLEDKSHKWGAPTTSTIKKSDSFGIDQTYKTMTRYDPTRPDHLQFRMTPANFKMDVEQEESQKDPKTAESSGFSFLSMFDQLQNNDSSELPLSKVTRQSFGPSSSSTGRKNNDYQEPVREAPARLPVQKKQSFFLSMQDERIQEGLAWMEKTNQNAIVPKFEEVADDLFTIIKTRSLRAKRDFMRDNKDPEEGKRKSSHQKGKRKSDKRTELSVLEDQYYDYGWRRAVQFEEARKKNRSQNSSSNRGRQGNDVNHNAIGRGRDGVAYNRDQFGRENGSERHTHGRGRGGNYHFPGRGKRGLNERGFSSRGSEKITA</sequence>
<feature type="compositionally biased region" description="Basic residues" evidence="3">
    <location>
        <begin position="449"/>
        <end position="460"/>
    </location>
</feature>
<feature type="domain" description="RRM" evidence="4">
    <location>
        <begin position="4"/>
        <end position="85"/>
    </location>
</feature>
<dbReference type="SMART" id="SM00360">
    <property type="entry name" value="RRM"/>
    <property type="match status" value="1"/>
</dbReference>
<dbReference type="AlphaFoldDB" id="A0AAN9A0I1"/>
<dbReference type="PROSITE" id="PS50102">
    <property type="entry name" value="RRM"/>
    <property type="match status" value="1"/>
</dbReference>
<reference evidence="5 6" key="1">
    <citation type="submission" date="2023-11" db="EMBL/GenBank/DDBJ databases">
        <title>Halocaridina rubra genome assembly.</title>
        <authorList>
            <person name="Smith C."/>
        </authorList>
    </citation>
    <scope>NUCLEOTIDE SEQUENCE [LARGE SCALE GENOMIC DNA]</scope>
    <source>
        <strain evidence="5">EP-1</strain>
        <tissue evidence="5">Whole</tissue>
    </source>
</reference>
<feature type="compositionally biased region" description="Basic and acidic residues" evidence="3">
    <location>
        <begin position="363"/>
        <end position="375"/>
    </location>
</feature>
<feature type="compositionally biased region" description="Acidic residues" evidence="3">
    <location>
        <begin position="226"/>
        <end position="238"/>
    </location>
</feature>
<organism evidence="5 6">
    <name type="scientific">Halocaridina rubra</name>
    <name type="common">Hawaiian red shrimp</name>
    <dbReference type="NCBI Taxonomy" id="373956"/>
    <lineage>
        <taxon>Eukaryota</taxon>
        <taxon>Metazoa</taxon>
        <taxon>Ecdysozoa</taxon>
        <taxon>Arthropoda</taxon>
        <taxon>Crustacea</taxon>
        <taxon>Multicrustacea</taxon>
        <taxon>Malacostraca</taxon>
        <taxon>Eumalacostraca</taxon>
        <taxon>Eucarida</taxon>
        <taxon>Decapoda</taxon>
        <taxon>Pleocyemata</taxon>
        <taxon>Caridea</taxon>
        <taxon>Atyoidea</taxon>
        <taxon>Atyidae</taxon>
        <taxon>Halocaridina</taxon>
    </lineage>
</organism>
<feature type="region of interest" description="Disordered" evidence="3">
    <location>
        <begin position="486"/>
        <end position="569"/>
    </location>
</feature>
<feature type="compositionally biased region" description="Basic and acidic residues" evidence="3">
    <location>
        <begin position="307"/>
        <end position="320"/>
    </location>
</feature>
<evidence type="ECO:0000256" key="1">
    <source>
        <dbReference type="ARBA" id="ARBA00022884"/>
    </source>
</evidence>
<dbReference type="GO" id="GO:0003723">
    <property type="term" value="F:RNA binding"/>
    <property type="evidence" value="ECO:0007669"/>
    <property type="project" value="UniProtKB-UniRule"/>
</dbReference>
<comment type="caution">
    <text evidence="5">The sequence shown here is derived from an EMBL/GenBank/DDBJ whole genome shotgun (WGS) entry which is preliminary data.</text>
</comment>
<dbReference type="EMBL" id="JAXCGZ010015641">
    <property type="protein sequence ID" value="KAK7069969.1"/>
    <property type="molecule type" value="Genomic_DNA"/>
</dbReference>
<feature type="compositionally biased region" description="Polar residues" evidence="3">
    <location>
        <begin position="99"/>
        <end position="118"/>
    </location>
</feature>
<feature type="region of interest" description="Disordered" evidence="3">
    <location>
        <begin position="302"/>
        <end position="323"/>
    </location>
</feature>
<feature type="region of interest" description="Disordered" evidence="3">
    <location>
        <begin position="99"/>
        <end position="177"/>
    </location>
</feature>
<dbReference type="Proteomes" id="UP001381693">
    <property type="component" value="Unassembled WGS sequence"/>
</dbReference>
<dbReference type="InterPro" id="IPR035979">
    <property type="entry name" value="RBD_domain_sf"/>
</dbReference>
<dbReference type="PANTHER" id="PTHR48029">
    <property type="entry name" value="NUCLEOLAR PROTEIN 8"/>
    <property type="match status" value="1"/>
</dbReference>
<dbReference type="InterPro" id="IPR000504">
    <property type="entry name" value="RRM_dom"/>
</dbReference>
<name>A0AAN9A0I1_HALRR</name>
<feature type="compositionally biased region" description="Low complexity" evidence="3">
    <location>
        <begin position="492"/>
        <end position="504"/>
    </location>
</feature>
<feature type="region of interest" description="Disordered" evidence="3">
    <location>
        <begin position="194"/>
        <end position="276"/>
    </location>
</feature>
<keyword evidence="6" id="KW-1185">Reference proteome</keyword>
<feature type="compositionally biased region" description="Basic and acidic residues" evidence="3">
    <location>
        <begin position="153"/>
        <end position="174"/>
    </location>
</feature>
<feature type="region of interest" description="Disordered" evidence="3">
    <location>
        <begin position="342"/>
        <end position="378"/>
    </location>
</feature>
<protein>
    <recommendedName>
        <fullName evidence="4">RRM domain-containing protein</fullName>
    </recommendedName>
</protein>
<feature type="region of interest" description="Disordered" evidence="3">
    <location>
        <begin position="435"/>
        <end position="463"/>
    </location>
</feature>
<evidence type="ECO:0000259" key="4">
    <source>
        <dbReference type="PROSITE" id="PS50102"/>
    </source>
</evidence>
<gene>
    <name evidence="5" type="ORF">SK128_004721</name>
</gene>
<keyword evidence="1 2" id="KW-0694">RNA-binding</keyword>
<feature type="compositionally biased region" description="Basic and acidic residues" evidence="3">
    <location>
        <begin position="435"/>
        <end position="448"/>
    </location>
</feature>
<dbReference type="SUPFAM" id="SSF54928">
    <property type="entry name" value="RNA-binding domain, RBD"/>
    <property type="match status" value="1"/>
</dbReference>
<dbReference type="PANTHER" id="PTHR48029:SF1">
    <property type="entry name" value="NUCLEOLAR PROTEIN 8"/>
    <property type="match status" value="1"/>
</dbReference>
<dbReference type="Gene3D" id="3.30.70.330">
    <property type="match status" value="1"/>
</dbReference>
<feature type="compositionally biased region" description="Basic and acidic residues" evidence="3">
    <location>
        <begin position="208"/>
        <end position="218"/>
    </location>
</feature>
<feature type="compositionally biased region" description="Polar residues" evidence="3">
    <location>
        <begin position="342"/>
        <end position="362"/>
    </location>
</feature>
<accession>A0AAN9A0I1</accession>
<dbReference type="InterPro" id="IPR012677">
    <property type="entry name" value="Nucleotide-bd_a/b_plait_sf"/>
</dbReference>
<evidence type="ECO:0000256" key="3">
    <source>
        <dbReference type="SAM" id="MobiDB-lite"/>
    </source>
</evidence>
<evidence type="ECO:0000313" key="5">
    <source>
        <dbReference type="EMBL" id="KAK7069969.1"/>
    </source>
</evidence>
<feature type="compositionally biased region" description="Basic and acidic residues" evidence="3">
    <location>
        <begin position="524"/>
        <end position="534"/>
    </location>
</feature>
<evidence type="ECO:0000256" key="2">
    <source>
        <dbReference type="PROSITE-ProRule" id="PRU00176"/>
    </source>
</evidence>
<proteinExistence type="predicted"/>
<evidence type="ECO:0000313" key="6">
    <source>
        <dbReference type="Proteomes" id="UP001381693"/>
    </source>
</evidence>
<feature type="compositionally biased region" description="Basic and acidic residues" evidence="3">
    <location>
        <begin position="244"/>
        <end position="260"/>
    </location>
</feature>
<feature type="compositionally biased region" description="Basic and acidic residues" evidence="3">
    <location>
        <begin position="121"/>
        <end position="131"/>
    </location>
</feature>